<organism evidence="1 2">
    <name type="scientific">Pristionchus mayeri</name>
    <dbReference type="NCBI Taxonomy" id="1317129"/>
    <lineage>
        <taxon>Eukaryota</taxon>
        <taxon>Metazoa</taxon>
        <taxon>Ecdysozoa</taxon>
        <taxon>Nematoda</taxon>
        <taxon>Chromadorea</taxon>
        <taxon>Rhabditida</taxon>
        <taxon>Rhabditina</taxon>
        <taxon>Diplogasteromorpha</taxon>
        <taxon>Diplogasteroidea</taxon>
        <taxon>Neodiplogasteridae</taxon>
        <taxon>Pristionchus</taxon>
    </lineage>
</organism>
<name>A0AAN5CX45_9BILA</name>
<evidence type="ECO:0000313" key="2">
    <source>
        <dbReference type="Proteomes" id="UP001328107"/>
    </source>
</evidence>
<dbReference type="AlphaFoldDB" id="A0AAN5CX45"/>
<proteinExistence type="predicted"/>
<comment type="caution">
    <text evidence="1">The sequence shown here is derived from an EMBL/GenBank/DDBJ whole genome shotgun (WGS) entry which is preliminary data.</text>
</comment>
<feature type="non-terminal residue" evidence="1">
    <location>
        <position position="1"/>
    </location>
</feature>
<feature type="non-terminal residue" evidence="1">
    <location>
        <position position="81"/>
    </location>
</feature>
<dbReference type="EMBL" id="BTRK01000005">
    <property type="protein sequence ID" value="GMR52701.1"/>
    <property type="molecule type" value="Genomic_DNA"/>
</dbReference>
<reference evidence="2" key="1">
    <citation type="submission" date="2022-10" db="EMBL/GenBank/DDBJ databases">
        <title>Genome assembly of Pristionchus species.</title>
        <authorList>
            <person name="Yoshida K."/>
            <person name="Sommer R.J."/>
        </authorList>
    </citation>
    <scope>NUCLEOTIDE SEQUENCE [LARGE SCALE GENOMIC DNA]</scope>
    <source>
        <strain evidence="2">RS5460</strain>
    </source>
</reference>
<protein>
    <submittedName>
        <fullName evidence="1">Uncharacterized protein</fullName>
    </submittedName>
</protein>
<dbReference type="Proteomes" id="UP001328107">
    <property type="component" value="Unassembled WGS sequence"/>
</dbReference>
<accession>A0AAN5CX45</accession>
<evidence type="ECO:0000313" key="1">
    <source>
        <dbReference type="EMBL" id="GMR52701.1"/>
    </source>
</evidence>
<sequence>SVLISSLYGNDKGFVTALRKKVPISSLDGLKSLCTHLLSDLPHHFSPFSSLLPEKNANCKGAINIRRIREAFSCRDQEAVL</sequence>
<gene>
    <name evidence="1" type="ORF">PMAYCL1PPCAC_22896</name>
</gene>
<keyword evidence="2" id="KW-1185">Reference proteome</keyword>